<dbReference type="STRING" id="648782.SAMN04488554_4188"/>
<dbReference type="Proteomes" id="UP000199220">
    <property type="component" value="Unassembled WGS sequence"/>
</dbReference>
<sequence>MRPARLLAGATAGATALVMLGAAPSVAGNDRPSERCDLLDAELSTSAQVHDELTDRFVDYGDSGQGWTGGDSTYSIPMSDGRTVWVFSDTFLGPVNDDGTRPLETPFLNNSFVVTDGDDTSTVTGGTAAEPTSLIEPPEDGGWYWVGDGVQASDGTVQLTALQFWYGGGGSFDFGWESNHLARFDPDTLELLSLTDLPSASGVQWASWIEPAGRYTYIYGVDDGGAEKFLHVARVRGTDLTGRWQFWAGNRWSWDETHTVPLMDGVANEYSVSALADGYLLITQDTHELFSRNVEAYVACSPTGPFRSIGTVYEIPEVGAGGSYANPNVFAYNAHEHPELREVTEDGLTTVLTYNVNSFDSSELYEDVTIYRPRFVELALTFE</sequence>
<feature type="chain" id="PRO_5011645277" description="DUF4185 domain-containing protein" evidence="1">
    <location>
        <begin position="28"/>
        <end position="383"/>
    </location>
</feature>
<dbReference type="EMBL" id="FNTX01000002">
    <property type="protein sequence ID" value="SEE99213.1"/>
    <property type="molecule type" value="Genomic_DNA"/>
</dbReference>
<name>A0A1H5NCA0_9MICO</name>
<evidence type="ECO:0000256" key="1">
    <source>
        <dbReference type="SAM" id="SignalP"/>
    </source>
</evidence>
<evidence type="ECO:0000313" key="2">
    <source>
        <dbReference type="EMBL" id="SEE99213.1"/>
    </source>
</evidence>
<evidence type="ECO:0008006" key="4">
    <source>
        <dbReference type="Google" id="ProtNLM"/>
    </source>
</evidence>
<protein>
    <recommendedName>
        <fullName evidence="4">DUF4185 domain-containing protein</fullName>
    </recommendedName>
</protein>
<keyword evidence="3" id="KW-1185">Reference proteome</keyword>
<gene>
    <name evidence="2" type="ORF">SAMN04488554_4188</name>
</gene>
<keyword evidence="1" id="KW-0732">Signal</keyword>
<dbReference type="AlphaFoldDB" id="A0A1H5NCA0"/>
<accession>A0A1H5NCA0</accession>
<reference evidence="3" key="1">
    <citation type="submission" date="2016-10" db="EMBL/GenBank/DDBJ databases">
        <authorList>
            <person name="Varghese N."/>
            <person name="Submissions S."/>
        </authorList>
    </citation>
    <scope>NUCLEOTIDE SEQUENCE [LARGE SCALE GENOMIC DNA]</scope>
    <source>
        <strain evidence="3">DSM 21368</strain>
    </source>
</reference>
<organism evidence="2 3">
    <name type="scientific">Ruania alba</name>
    <dbReference type="NCBI Taxonomy" id="648782"/>
    <lineage>
        <taxon>Bacteria</taxon>
        <taxon>Bacillati</taxon>
        <taxon>Actinomycetota</taxon>
        <taxon>Actinomycetes</taxon>
        <taxon>Micrococcales</taxon>
        <taxon>Ruaniaceae</taxon>
        <taxon>Ruania</taxon>
    </lineage>
</organism>
<dbReference type="RefSeq" id="WP_089775326.1">
    <property type="nucleotide sequence ID" value="NZ_FNTX01000002.1"/>
</dbReference>
<proteinExistence type="predicted"/>
<evidence type="ECO:0000313" key="3">
    <source>
        <dbReference type="Proteomes" id="UP000199220"/>
    </source>
</evidence>
<dbReference type="OrthoDB" id="5482597at2"/>
<feature type="signal peptide" evidence="1">
    <location>
        <begin position="1"/>
        <end position="27"/>
    </location>
</feature>